<gene>
    <name evidence="1" type="ORF">CSSPJE1EN1_LOCUS24959</name>
</gene>
<protein>
    <submittedName>
        <fullName evidence="1">Uncharacterized protein</fullName>
    </submittedName>
</protein>
<sequence length="334" mass="36918">MSNTGQAWDQEFRRTFQHIFLSPWGDELQCLDVFTTTEDEGLLARLFGGGSSAPPKAKALVRMGSMLDSCMIRDISAWGQDPIALGRELKGLKDAPVTEQQPSLETQLFKKNRKPAGTMRFKVSRRFSAVIADIAGLVLKQNQNLTLTVDGLTTVSVCTNTTITGWANGRWLPNTDYISLFKPSSKHSVLYATKLTVQGDAGIFTGVQGKVPAGVTGIPANLGAKLTFSTKRENEFEITAAPGNKPFQVGYRLLKLEFNSEGTQLLHVQDNICYKRDTTNIGDNEDSHDFNLRKMEEELFHKDEDGDFEPIPLLTPSEEDLNKLKVATASEQIS</sequence>
<dbReference type="EMBL" id="CAXAQS010000006">
    <property type="protein sequence ID" value="CAK9249581.1"/>
    <property type="molecule type" value="Genomic_DNA"/>
</dbReference>
<dbReference type="Proteomes" id="UP001497444">
    <property type="component" value="Unassembled WGS sequence"/>
</dbReference>
<organism evidence="1 2">
    <name type="scientific">Sphagnum jensenii</name>
    <dbReference type="NCBI Taxonomy" id="128206"/>
    <lineage>
        <taxon>Eukaryota</taxon>
        <taxon>Viridiplantae</taxon>
        <taxon>Streptophyta</taxon>
        <taxon>Embryophyta</taxon>
        <taxon>Bryophyta</taxon>
        <taxon>Sphagnophytina</taxon>
        <taxon>Sphagnopsida</taxon>
        <taxon>Sphagnales</taxon>
        <taxon>Sphagnaceae</taxon>
        <taxon>Sphagnum</taxon>
    </lineage>
</organism>
<accession>A0ABP0V6L8</accession>
<evidence type="ECO:0000313" key="2">
    <source>
        <dbReference type="Proteomes" id="UP001497444"/>
    </source>
</evidence>
<comment type="caution">
    <text evidence="1">The sequence shown here is derived from an EMBL/GenBank/DDBJ whole genome shotgun (WGS) entry which is preliminary data.</text>
</comment>
<proteinExistence type="predicted"/>
<evidence type="ECO:0000313" key="1">
    <source>
        <dbReference type="EMBL" id="CAK9249581.1"/>
    </source>
</evidence>
<keyword evidence="2" id="KW-1185">Reference proteome</keyword>
<name>A0ABP0V6L8_9BRYO</name>
<reference evidence="1" key="1">
    <citation type="submission" date="2024-02" db="EMBL/GenBank/DDBJ databases">
        <authorList>
            <consortium name="ELIXIR-Norway"/>
            <consortium name="Elixir Norway"/>
        </authorList>
    </citation>
    <scope>NUCLEOTIDE SEQUENCE</scope>
</reference>